<keyword evidence="7" id="KW-1185">Reference proteome</keyword>
<feature type="domain" description="ABC transporter" evidence="5">
    <location>
        <begin position="13"/>
        <end position="246"/>
    </location>
</feature>
<dbReference type="GO" id="GO:0098796">
    <property type="term" value="C:membrane protein complex"/>
    <property type="evidence" value="ECO:0007669"/>
    <property type="project" value="UniProtKB-ARBA"/>
</dbReference>
<dbReference type="PROSITE" id="PS00211">
    <property type="entry name" value="ABC_TRANSPORTER_1"/>
    <property type="match status" value="1"/>
</dbReference>
<evidence type="ECO:0000313" key="6">
    <source>
        <dbReference type="EMBL" id="EEF62573.1"/>
    </source>
</evidence>
<dbReference type="InterPro" id="IPR003439">
    <property type="entry name" value="ABC_transporter-like_ATP-bd"/>
</dbReference>
<dbReference type="SUPFAM" id="SSF52540">
    <property type="entry name" value="P-loop containing nucleoside triphosphate hydrolases"/>
    <property type="match status" value="1"/>
</dbReference>
<evidence type="ECO:0000256" key="2">
    <source>
        <dbReference type="ARBA" id="ARBA00022741"/>
    </source>
</evidence>
<dbReference type="CDD" id="cd03255">
    <property type="entry name" value="ABC_MJ0796_LolCDE_FtsE"/>
    <property type="match status" value="1"/>
</dbReference>
<keyword evidence="2" id="KW-0547">Nucleotide-binding</keyword>
<keyword evidence="1" id="KW-0813">Transport</keyword>
<dbReference type="PANTHER" id="PTHR24220">
    <property type="entry name" value="IMPORT ATP-BINDING PROTEIN"/>
    <property type="match status" value="1"/>
</dbReference>
<proteinExistence type="inferred from homology"/>
<name>B9XCA5_PEDPL</name>
<dbReference type="AlphaFoldDB" id="B9XCA5"/>
<keyword evidence="3" id="KW-0067">ATP-binding</keyword>
<dbReference type="Pfam" id="PF00005">
    <property type="entry name" value="ABC_tran"/>
    <property type="match status" value="1"/>
</dbReference>
<accession>B9XCA5</accession>
<dbReference type="InterPro" id="IPR017871">
    <property type="entry name" value="ABC_transporter-like_CS"/>
</dbReference>
<organism evidence="6 7">
    <name type="scientific">Pedosphaera parvula (strain Ellin514)</name>
    <dbReference type="NCBI Taxonomy" id="320771"/>
    <lineage>
        <taxon>Bacteria</taxon>
        <taxon>Pseudomonadati</taxon>
        <taxon>Verrucomicrobiota</taxon>
        <taxon>Pedosphaerae</taxon>
        <taxon>Pedosphaerales</taxon>
        <taxon>Pedosphaeraceae</taxon>
        <taxon>Pedosphaera</taxon>
    </lineage>
</organism>
<dbReference type="Proteomes" id="UP000003688">
    <property type="component" value="Unassembled WGS sequence"/>
</dbReference>
<sequence>MANTNGQSNGFAVHVRNVTKTFGTGEAKVAALKGVDFDARMGEMLMIVGPSGCGKTTLLSVIAGTLAFNGGEIDVFGTPLHGLKDRDVTEFRKKNVGFIFQQFNLIPTLSLVENVSVPLLINGVSRSQAEKKASELLDRLGLAGRGNDRPSLLSGGQQQRVAIARALVHDPRLVICDEPTSALDKDTGGKIMELLRDIGRSPNRCVIVVTHDNRVFKYADRMTEMEDGRVQRVHESYSQYEQKGEH</sequence>
<comment type="caution">
    <text evidence="6">The sequence shown here is derived from an EMBL/GenBank/DDBJ whole genome shotgun (WGS) entry which is preliminary data.</text>
</comment>
<dbReference type="Gene3D" id="3.40.50.300">
    <property type="entry name" value="P-loop containing nucleotide triphosphate hydrolases"/>
    <property type="match status" value="1"/>
</dbReference>
<protein>
    <submittedName>
        <fullName evidence="6">ABC transporter related-protein</fullName>
    </submittedName>
</protein>
<evidence type="ECO:0000256" key="3">
    <source>
        <dbReference type="ARBA" id="ARBA00022840"/>
    </source>
</evidence>
<dbReference type="PROSITE" id="PS50893">
    <property type="entry name" value="ABC_TRANSPORTER_2"/>
    <property type="match status" value="1"/>
</dbReference>
<evidence type="ECO:0000256" key="4">
    <source>
        <dbReference type="ARBA" id="ARBA00038388"/>
    </source>
</evidence>
<dbReference type="GO" id="GO:0022857">
    <property type="term" value="F:transmembrane transporter activity"/>
    <property type="evidence" value="ECO:0007669"/>
    <property type="project" value="TreeGrafter"/>
</dbReference>
<dbReference type="InterPro" id="IPR017911">
    <property type="entry name" value="MacB-like_ATP-bd"/>
</dbReference>
<dbReference type="InterPro" id="IPR003593">
    <property type="entry name" value="AAA+_ATPase"/>
</dbReference>
<dbReference type="EMBL" id="ABOX02000004">
    <property type="protein sequence ID" value="EEF62573.1"/>
    <property type="molecule type" value="Genomic_DNA"/>
</dbReference>
<dbReference type="FunFam" id="3.40.50.300:FF:000032">
    <property type="entry name" value="Export ABC transporter ATP-binding protein"/>
    <property type="match status" value="1"/>
</dbReference>
<dbReference type="InterPro" id="IPR027417">
    <property type="entry name" value="P-loop_NTPase"/>
</dbReference>
<dbReference type="GO" id="GO:0005524">
    <property type="term" value="F:ATP binding"/>
    <property type="evidence" value="ECO:0007669"/>
    <property type="project" value="UniProtKB-KW"/>
</dbReference>
<dbReference type="GO" id="GO:0016887">
    <property type="term" value="F:ATP hydrolysis activity"/>
    <property type="evidence" value="ECO:0007669"/>
    <property type="project" value="InterPro"/>
</dbReference>
<evidence type="ECO:0000256" key="1">
    <source>
        <dbReference type="ARBA" id="ARBA00022448"/>
    </source>
</evidence>
<evidence type="ECO:0000259" key="5">
    <source>
        <dbReference type="PROSITE" id="PS50893"/>
    </source>
</evidence>
<dbReference type="GO" id="GO:0005886">
    <property type="term" value="C:plasma membrane"/>
    <property type="evidence" value="ECO:0007669"/>
    <property type="project" value="TreeGrafter"/>
</dbReference>
<dbReference type="RefSeq" id="WP_007413453.1">
    <property type="nucleotide sequence ID" value="NZ_ABOX02000004.1"/>
</dbReference>
<reference evidence="6 7" key="1">
    <citation type="journal article" date="2011" name="J. Bacteriol.">
        <title>Genome sequence of 'Pedosphaera parvula' Ellin514, an aerobic Verrucomicrobial isolate from pasture soil.</title>
        <authorList>
            <person name="Kant R."/>
            <person name="van Passel M.W."/>
            <person name="Sangwan P."/>
            <person name="Palva A."/>
            <person name="Lucas S."/>
            <person name="Copeland A."/>
            <person name="Lapidus A."/>
            <person name="Glavina Del Rio T."/>
            <person name="Dalin E."/>
            <person name="Tice H."/>
            <person name="Bruce D."/>
            <person name="Goodwin L."/>
            <person name="Pitluck S."/>
            <person name="Chertkov O."/>
            <person name="Larimer F.W."/>
            <person name="Land M.L."/>
            <person name="Hauser L."/>
            <person name="Brettin T.S."/>
            <person name="Detter J.C."/>
            <person name="Han S."/>
            <person name="de Vos W.M."/>
            <person name="Janssen P.H."/>
            <person name="Smidt H."/>
        </authorList>
    </citation>
    <scope>NUCLEOTIDE SEQUENCE [LARGE SCALE GENOMIC DNA]</scope>
    <source>
        <strain evidence="6 7">Ellin514</strain>
    </source>
</reference>
<comment type="similarity">
    <text evidence="4">Belongs to the ABC transporter superfamily. Macrolide exporter (TC 3.A.1.122) family.</text>
</comment>
<evidence type="ECO:0000313" key="7">
    <source>
        <dbReference type="Proteomes" id="UP000003688"/>
    </source>
</evidence>
<dbReference type="InterPro" id="IPR015854">
    <property type="entry name" value="ABC_transpr_LolD-like"/>
</dbReference>
<dbReference type="SMART" id="SM00382">
    <property type="entry name" value="AAA"/>
    <property type="match status" value="1"/>
</dbReference>
<gene>
    <name evidence="6" type="ORF">Cflav_PD5208</name>
</gene>
<dbReference type="STRING" id="320771.Cflav_PD5208"/>